<accession>A0A858NP13</accession>
<reference evidence="3" key="1">
    <citation type="submission" date="2020-03" db="EMBL/GenBank/DDBJ databases">
        <title>Development of an integrated pest management strategy to control Xanthomonas campestris pv. campestris by using bacteriophages.</title>
        <authorList>
            <person name="Holtappels D."/>
            <person name="Rombouts S."/>
            <person name="Lavigne R."/>
            <person name="Wagemans J."/>
        </authorList>
    </citation>
    <scope>NUCLEOTIDE SEQUENCE [LARGE SCALE GENOMIC DNA]</scope>
</reference>
<protein>
    <submittedName>
        <fullName evidence="2">Glycolate dehydrogenase</fullName>
    </submittedName>
</protein>
<organism evidence="2 3">
    <name type="scientific">Xanthomonas phage FoX1</name>
    <dbReference type="NCBI Taxonomy" id="2723897"/>
    <lineage>
        <taxon>Viruses</taxon>
        <taxon>Duplodnaviria</taxon>
        <taxon>Heunggongvirae</taxon>
        <taxon>Uroviricota</taxon>
        <taxon>Caudoviricetes</taxon>
        <taxon>Foxunavirus</taxon>
        <taxon>Foxunavirus fox1</taxon>
    </lineage>
</organism>
<keyword evidence="3" id="KW-1185">Reference proteome</keyword>
<proteinExistence type="predicted"/>
<sequence length="190" mass="21633">MKRREAIAQGLKRYFTGKPCKKGHSSDRESVSGRCVACGNIRSSERHAANPERGRSRSREWAIANSDRVRESRSRHYRENHSAQRASRNAWRAENPEKKAAQDSRRRARKLAAIPSDFSEFDAFVIQEAHAACKRRAELHGEPFHVDHMIPLSRGGLHCATNVQVIPARLNLIKGQRLWLTQPGEWIAHA</sequence>
<feature type="compositionally biased region" description="Basic and acidic residues" evidence="1">
    <location>
        <begin position="67"/>
        <end position="82"/>
    </location>
</feature>
<feature type="compositionally biased region" description="Basic and acidic residues" evidence="1">
    <location>
        <begin position="94"/>
        <end position="105"/>
    </location>
</feature>
<evidence type="ECO:0000313" key="2">
    <source>
        <dbReference type="EMBL" id="QJB21741.1"/>
    </source>
</evidence>
<dbReference type="EMBL" id="MT161381">
    <property type="protein sequence ID" value="QJB21741.1"/>
    <property type="molecule type" value="Genomic_DNA"/>
</dbReference>
<dbReference type="Proteomes" id="UP000671938">
    <property type="component" value="Segment"/>
</dbReference>
<evidence type="ECO:0000313" key="3">
    <source>
        <dbReference type="Proteomes" id="UP000671938"/>
    </source>
</evidence>
<evidence type="ECO:0000256" key="1">
    <source>
        <dbReference type="SAM" id="MobiDB-lite"/>
    </source>
</evidence>
<gene>
    <name evidence="2" type="ORF">XccvBFoX1_gp02</name>
</gene>
<feature type="region of interest" description="Disordered" evidence="1">
    <location>
        <begin position="66"/>
        <end position="105"/>
    </location>
</feature>
<name>A0A858NP13_9CAUD</name>
<dbReference type="Gene3D" id="1.10.30.50">
    <property type="match status" value="1"/>
</dbReference>